<evidence type="ECO:0000256" key="1">
    <source>
        <dbReference type="SAM" id="MobiDB-lite"/>
    </source>
</evidence>
<protein>
    <submittedName>
        <fullName evidence="3">Uncharacterized protein</fullName>
    </submittedName>
</protein>
<feature type="transmembrane region" description="Helical" evidence="2">
    <location>
        <begin position="52"/>
        <end position="72"/>
    </location>
</feature>
<proteinExistence type="predicted"/>
<evidence type="ECO:0000313" key="4">
    <source>
        <dbReference type="Proteomes" id="UP000245410"/>
    </source>
</evidence>
<evidence type="ECO:0000256" key="2">
    <source>
        <dbReference type="SAM" id="Phobius"/>
    </source>
</evidence>
<keyword evidence="2" id="KW-0812">Transmembrane</keyword>
<sequence>MVVAVIVPSLVIRELVEARFGRGPMADVGAVAVPVAVTAWLAPRASYRGRDALLWMVGPGVYIFAVIAWRLAYAPYRDWKPRPEEVPRMRWLRGPDHAGLWYLPSEGRHPGGSSEVGSRSSLPG</sequence>
<keyword evidence="2" id="KW-0472">Membrane</keyword>
<gene>
    <name evidence="3" type="ORF">DKT68_19010</name>
</gene>
<feature type="region of interest" description="Disordered" evidence="1">
    <location>
        <begin position="103"/>
        <end position="124"/>
    </location>
</feature>
<dbReference type="EMBL" id="QGKR01000223">
    <property type="protein sequence ID" value="PWR07455.1"/>
    <property type="molecule type" value="Genomic_DNA"/>
</dbReference>
<dbReference type="Proteomes" id="UP000245410">
    <property type="component" value="Unassembled WGS sequence"/>
</dbReference>
<organism evidence="3 4">
    <name type="scientific">Micromonospora acroterricola</name>
    <dbReference type="NCBI Taxonomy" id="2202421"/>
    <lineage>
        <taxon>Bacteria</taxon>
        <taxon>Bacillati</taxon>
        <taxon>Actinomycetota</taxon>
        <taxon>Actinomycetes</taxon>
        <taxon>Micromonosporales</taxon>
        <taxon>Micromonosporaceae</taxon>
        <taxon>Micromonospora</taxon>
    </lineage>
</organism>
<keyword evidence="4" id="KW-1185">Reference proteome</keyword>
<keyword evidence="2" id="KW-1133">Transmembrane helix</keyword>
<feature type="compositionally biased region" description="Polar residues" evidence="1">
    <location>
        <begin position="115"/>
        <end position="124"/>
    </location>
</feature>
<accession>A0A317D4F8</accession>
<name>A0A317D4F8_9ACTN</name>
<dbReference type="AlphaFoldDB" id="A0A317D4F8"/>
<reference evidence="3 4" key="1">
    <citation type="submission" date="2018-05" db="EMBL/GenBank/DDBJ databases">
        <title>Micromonospora atacamensis sp. nov., a novel actinobacteria isolated from high altitude Atacama Desert soil.</title>
        <authorList>
            <person name="Carro L."/>
            <person name="Golinska P."/>
            <person name="Klenk H.-P."/>
            <person name="Goodfellow M."/>
        </authorList>
    </citation>
    <scope>NUCLEOTIDE SEQUENCE [LARGE SCALE GENOMIC DNA]</scope>
    <source>
        <strain evidence="3 4">5R2A7</strain>
    </source>
</reference>
<evidence type="ECO:0000313" key="3">
    <source>
        <dbReference type="EMBL" id="PWR07455.1"/>
    </source>
</evidence>
<comment type="caution">
    <text evidence="3">The sequence shown here is derived from an EMBL/GenBank/DDBJ whole genome shotgun (WGS) entry which is preliminary data.</text>
</comment>